<dbReference type="InterPro" id="IPR003753">
    <property type="entry name" value="Exonuc_VII_L"/>
</dbReference>
<evidence type="ECO:0000313" key="2">
    <source>
        <dbReference type="EMBL" id="PMP93268.1"/>
    </source>
</evidence>
<dbReference type="GO" id="GO:0009318">
    <property type="term" value="C:exodeoxyribonuclease VII complex"/>
    <property type="evidence" value="ECO:0007669"/>
    <property type="project" value="InterPro"/>
</dbReference>
<dbReference type="AlphaFoldDB" id="A0A2N7Q5C4"/>
<dbReference type="Pfam" id="PF02601">
    <property type="entry name" value="Exonuc_VII_L"/>
    <property type="match status" value="1"/>
</dbReference>
<dbReference type="EMBL" id="PNJD01000481">
    <property type="protein sequence ID" value="PMP93268.1"/>
    <property type="molecule type" value="Genomic_DNA"/>
</dbReference>
<dbReference type="GO" id="GO:0008855">
    <property type="term" value="F:exodeoxyribonuclease VII activity"/>
    <property type="evidence" value="ECO:0007669"/>
    <property type="project" value="InterPro"/>
</dbReference>
<dbReference type="InterPro" id="IPR020579">
    <property type="entry name" value="Exonuc_VII_lsu_C"/>
</dbReference>
<proteinExistence type="predicted"/>
<dbReference type="PANTHER" id="PTHR30008:SF0">
    <property type="entry name" value="EXODEOXYRIBONUCLEASE 7 LARGE SUBUNIT"/>
    <property type="match status" value="1"/>
</dbReference>
<feature type="domain" description="Exonuclease VII large subunit C-terminal" evidence="1">
    <location>
        <begin position="2"/>
        <end position="126"/>
    </location>
</feature>
<name>A0A2N7Q5C4_9BACT</name>
<dbReference type="PANTHER" id="PTHR30008">
    <property type="entry name" value="EXODEOXYRIBONUCLEASE 7 LARGE SUBUNIT"/>
    <property type="match status" value="1"/>
</dbReference>
<comment type="caution">
    <text evidence="2">The sequence shown here is derived from an EMBL/GenBank/DDBJ whole genome shotgun (WGS) entry which is preliminary data.</text>
</comment>
<reference evidence="2 3" key="1">
    <citation type="submission" date="2018-01" db="EMBL/GenBank/DDBJ databases">
        <title>Metagenomic assembled genomes from two thermal pools in the Uzon Caldera, Kamchatka, Russia.</title>
        <authorList>
            <person name="Wilkins L."/>
            <person name="Ettinger C."/>
        </authorList>
    </citation>
    <scope>NUCLEOTIDE SEQUENCE [LARGE SCALE GENOMIC DNA]</scope>
    <source>
        <strain evidence="2">ARK-04</strain>
    </source>
</reference>
<accession>A0A2N7Q5C4</accession>
<gene>
    <name evidence="2" type="ORF">C0169_07980</name>
</gene>
<evidence type="ECO:0000313" key="3">
    <source>
        <dbReference type="Proteomes" id="UP000235619"/>
    </source>
</evidence>
<protein>
    <recommendedName>
        <fullName evidence="1">Exonuclease VII large subunit C-terminal domain-containing protein</fullName>
    </recommendedName>
</protein>
<evidence type="ECO:0000259" key="1">
    <source>
        <dbReference type="Pfam" id="PF02601"/>
    </source>
</evidence>
<dbReference type="Proteomes" id="UP000235619">
    <property type="component" value="Unassembled WGS sequence"/>
</dbReference>
<organism evidence="2 3">
    <name type="scientific">Thermodesulfobacterium geofontis</name>
    <dbReference type="NCBI Taxonomy" id="1295609"/>
    <lineage>
        <taxon>Bacteria</taxon>
        <taxon>Pseudomonadati</taxon>
        <taxon>Thermodesulfobacteriota</taxon>
        <taxon>Thermodesulfobacteria</taxon>
        <taxon>Thermodesulfobacteriales</taxon>
        <taxon>Thermodesulfobacteriaceae</taxon>
        <taxon>Thermodesulfobacterium</taxon>
    </lineage>
</organism>
<sequence length="134" mass="15950">MEKKVKELSHKLTLEMEKYLSLKEKKLLEIKNLLRKRHPQETIKLGEERLKFFKNRLFYSIKTYFEKKEKKLENLGKLLATLSPLNILQRGYSIVKSYPEGKIIKSAKEVKNGELLEIYLSEGRLLVEVRRVEE</sequence>
<dbReference type="GO" id="GO:0006308">
    <property type="term" value="P:DNA catabolic process"/>
    <property type="evidence" value="ECO:0007669"/>
    <property type="project" value="InterPro"/>
</dbReference>